<protein>
    <submittedName>
        <fullName evidence="2">Uncharacterized protein</fullName>
    </submittedName>
</protein>
<comment type="similarity">
    <text evidence="1">Belongs to the UPF0711 family.</text>
</comment>
<dbReference type="PANTHER" id="PTHR31402">
    <property type="entry name" value="UPF0711 PROTEIN C18ORF21"/>
    <property type="match status" value="1"/>
</dbReference>
<keyword evidence="3" id="KW-1185">Reference proteome</keyword>
<accession>A0A671R4C1</accession>
<reference evidence="2" key="2">
    <citation type="submission" date="2025-09" db="UniProtKB">
        <authorList>
            <consortium name="Ensembl"/>
        </authorList>
    </citation>
    <scope>IDENTIFICATION</scope>
</reference>
<dbReference type="PANTHER" id="PTHR31402:SF2">
    <property type="entry name" value="UPF0711 PROTEIN C18ORF21"/>
    <property type="match status" value="1"/>
</dbReference>
<dbReference type="Proteomes" id="UP000472260">
    <property type="component" value="Unassembled WGS sequence"/>
</dbReference>
<evidence type="ECO:0000313" key="2">
    <source>
        <dbReference type="Ensembl" id="ENSSANP00000078078.1"/>
    </source>
</evidence>
<evidence type="ECO:0000256" key="1">
    <source>
        <dbReference type="ARBA" id="ARBA00006160"/>
    </source>
</evidence>
<dbReference type="Pfam" id="PF15719">
    <property type="entry name" value="Rmp24-like"/>
    <property type="match status" value="1"/>
</dbReference>
<sequence length="140" mass="16265">MTTYWKSCPKCQTILRIEHSITCFILTSCHAKTLHYISLSIPASALPVSMICPFCFQWRQLGNHHVRLRPKRKPTATIRRLLKRESAGKRLSAEQTVVLQKFKRASNHTIVCTFEVHFFISEHKRHLSKAKNKILPTQNI</sequence>
<dbReference type="PROSITE" id="PS51257">
    <property type="entry name" value="PROKAR_LIPOPROTEIN"/>
    <property type="match status" value="1"/>
</dbReference>
<name>A0A671R4C1_9TELE</name>
<organism evidence="2 3">
    <name type="scientific">Sinocyclocheilus anshuiensis</name>
    <dbReference type="NCBI Taxonomy" id="1608454"/>
    <lineage>
        <taxon>Eukaryota</taxon>
        <taxon>Metazoa</taxon>
        <taxon>Chordata</taxon>
        <taxon>Craniata</taxon>
        <taxon>Vertebrata</taxon>
        <taxon>Euteleostomi</taxon>
        <taxon>Actinopterygii</taxon>
        <taxon>Neopterygii</taxon>
        <taxon>Teleostei</taxon>
        <taxon>Ostariophysi</taxon>
        <taxon>Cypriniformes</taxon>
        <taxon>Cyprinidae</taxon>
        <taxon>Cyprininae</taxon>
        <taxon>Sinocyclocheilus</taxon>
    </lineage>
</organism>
<dbReference type="AlphaFoldDB" id="A0A671R4C1"/>
<proteinExistence type="inferred from homology"/>
<evidence type="ECO:0000313" key="3">
    <source>
        <dbReference type="Proteomes" id="UP000472260"/>
    </source>
</evidence>
<reference evidence="2" key="1">
    <citation type="submission" date="2025-08" db="UniProtKB">
        <authorList>
            <consortium name="Ensembl"/>
        </authorList>
    </citation>
    <scope>IDENTIFICATION</scope>
</reference>
<dbReference type="InterPro" id="IPR029779">
    <property type="entry name" value="Rmp24-like"/>
</dbReference>
<dbReference type="Ensembl" id="ENSSANT00000083003.1">
    <property type="protein sequence ID" value="ENSSANP00000078078.1"/>
    <property type="gene ID" value="ENSSANG00000038891.1"/>
</dbReference>